<sequence>MVDCPPLFWADTRTRRHRPRRRAPTPDAIASNPSVALINIACRYIENYLSTYEEHRFNGKFTESGGVRVVSAFLLVQIVTGTVPDHRGISNKRLNLRSVPSRRGGGQVWTFHMKRDYSTACARREPAKIEDSDQQMTKHYEIETKECHSKEKYLQCPRARPNNIVSVANGLRRARDKYTTSTTGEYPFVNSLLKLDHGASALNFTTAHKGTRKRQSRRAVVRRAPPGSSPGDPDALWPREMQLDAPTIGTVMVPVRRRQDRLVVGGR</sequence>
<dbReference type="EMBL" id="BGZK01000344">
    <property type="protein sequence ID" value="GBP38113.1"/>
    <property type="molecule type" value="Genomic_DNA"/>
</dbReference>
<comment type="caution">
    <text evidence="2">The sequence shown here is derived from an EMBL/GenBank/DDBJ whole genome shotgun (WGS) entry which is preliminary data.</text>
</comment>
<feature type="compositionally biased region" description="Basic residues" evidence="1">
    <location>
        <begin position="209"/>
        <end position="221"/>
    </location>
</feature>
<keyword evidence="3" id="KW-1185">Reference proteome</keyword>
<protein>
    <submittedName>
        <fullName evidence="2">Uncharacterized protein</fullName>
    </submittedName>
</protein>
<evidence type="ECO:0000313" key="2">
    <source>
        <dbReference type="EMBL" id="GBP38113.1"/>
    </source>
</evidence>
<dbReference type="AlphaFoldDB" id="A0A4C1VHI5"/>
<feature type="region of interest" description="Disordered" evidence="1">
    <location>
        <begin position="207"/>
        <end position="238"/>
    </location>
</feature>
<name>A0A4C1VHI5_EUMVA</name>
<gene>
    <name evidence="2" type="ORF">EVAR_80395_1</name>
</gene>
<organism evidence="2 3">
    <name type="scientific">Eumeta variegata</name>
    <name type="common">Bagworm moth</name>
    <name type="synonym">Eumeta japonica</name>
    <dbReference type="NCBI Taxonomy" id="151549"/>
    <lineage>
        <taxon>Eukaryota</taxon>
        <taxon>Metazoa</taxon>
        <taxon>Ecdysozoa</taxon>
        <taxon>Arthropoda</taxon>
        <taxon>Hexapoda</taxon>
        <taxon>Insecta</taxon>
        <taxon>Pterygota</taxon>
        <taxon>Neoptera</taxon>
        <taxon>Endopterygota</taxon>
        <taxon>Lepidoptera</taxon>
        <taxon>Glossata</taxon>
        <taxon>Ditrysia</taxon>
        <taxon>Tineoidea</taxon>
        <taxon>Psychidae</taxon>
        <taxon>Oiketicinae</taxon>
        <taxon>Eumeta</taxon>
    </lineage>
</organism>
<reference evidence="2 3" key="1">
    <citation type="journal article" date="2019" name="Commun. Biol.">
        <title>The bagworm genome reveals a unique fibroin gene that provides high tensile strength.</title>
        <authorList>
            <person name="Kono N."/>
            <person name="Nakamura H."/>
            <person name="Ohtoshi R."/>
            <person name="Tomita M."/>
            <person name="Numata K."/>
            <person name="Arakawa K."/>
        </authorList>
    </citation>
    <scope>NUCLEOTIDE SEQUENCE [LARGE SCALE GENOMIC DNA]</scope>
</reference>
<accession>A0A4C1VHI5</accession>
<evidence type="ECO:0000313" key="3">
    <source>
        <dbReference type="Proteomes" id="UP000299102"/>
    </source>
</evidence>
<evidence type="ECO:0000256" key="1">
    <source>
        <dbReference type="SAM" id="MobiDB-lite"/>
    </source>
</evidence>
<dbReference type="Proteomes" id="UP000299102">
    <property type="component" value="Unassembled WGS sequence"/>
</dbReference>
<proteinExistence type="predicted"/>